<protein>
    <submittedName>
        <fullName evidence="2">Uncharacterized protein</fullName>
    </submittedName>
</protein>
<evidence type="ECO:0000313" key="3">
    <source>
        <dbReference type="Proteomes" id="UP000032027"/>
    </source>
</evidence>
<keyword evidence="1" id="KW-0472">Membrane</keyword>
<dbReference type="Proteomes" id="UP000032027">
    <property type="component" value="Chromosome"/>
</dbReference>
<organism evidence="2 3">
    <name type="scientific">Nitrosopumilus piranensis</name>
    <dbReference type="NCBI Taxonomy" id="1582439"/>
    <lineage>
        <taxon>Archaea</taxon>
        <taxon>Nitrososphaerota</taxon>
        <taxon>Nitrososphaeria</taxon>
        <taxon>Nitrosopumilales</taxon>
        <taxon>Nitrosopumilaceae</taxon>
        <taxon>Nitrosopumilus</taxon>
    </lineage>
</organism>
<accession>A0A0C5BXE3</accession>
<reference evidence="3" key="1">
    <citation type="submission" date="2015-02" db="EMBL/GenBank/DDBJ databases">
        <title>Characterization of two novel Thaumarchaeota isolated from the Northern Adriatic Sea.</title>
        <authorList>
            <person name="Bayer B."/>
            <person name="Vojvoda J."/>
            <person name="Offre P."/>
            <person name="Srivastava A."/>
            <person name="Elisabeth N."/>
            <person name="Garcia J.A.L."/>
            <person name="Schleper C."/>
            <person name="Herndl G.J."/>
        </authorList>
    </citation>
    <scope>NUCLEOTIDE SEQUENCE [LARGE SCALE GENOMIC DNA]</scope>
    <source>
        <strain evidence="3">D3C</strain>
    </source>
</reference>
<dbReference type="PATRIC" id="fig|1582439.9.peg.393"/>
<evidence type="ECO:0000313" key="2">
    <source>
        <dbReference type="EMBL" id="AJM91605.1"/>
    </source>
</evidence>
<reference evidence="2 3" key="2">
    <citation type="journal article" date="2016" name="ISME J.">
        <title>Physiological and genomic characterization of two novel marine thaumarchaeal strains indicates niche differentiation.</title>
        <authorList>
            <person name="Bayer B."/>
            <person name="Vojvoda J."/>
            <person name="Offre P."/>
            <person name="Alves R.J."/>
            <person name="Elisabeth N.H."/>
            <person name="Garcia J.A."/>
            <person name="Volland J.M."/>
            <person name="Srivastava A."/>
            <person name="Schleper C."/>
            <person name="Herndl G.J."/>
        </authorList>
    </citation>
    <scope>NUCLEOTIDE SEQUENCE [LARGE SCALE GENOMIC DNA]</scope>
    <source>
        <strain evidence="2 3">D3C</strain>
    </source>
</reference>
<dbReference type="KEGG" id="nid:NPIRD3C_0389"/>
<feature type="transmembrane region" description="Helical" evidence="1">
    <location>
        <begin position="6"/>
        <end position="26"/>
    </location>
</feature>
<dbReference type="HOGENOM" id="CLU_1943958_0_0_2"/>
<keyword evidence="3" id="KW-1185">Reference proteome</keyword>
<keyword evidence="1" id="KW-1133">Transmembrane helix</keyword>
<name>A0A0C5BXE3_9ARCH</name>
<sequence>MILKIYNIMIVFGILIVVVIGGIMGFPMAKMFVGLQEYDLHVEAIIDNQKNSTIGQVLIQNTGSKPLTDIKIDFGEGKKMELGTLDVRNRIILTPPNDNKMESVTVFADHHISVNKEYREENLQH</sequence>
<gene>
    <name evidence="2" type="ORF">NPIRD3C_0389</name>
</gene>
<reference evidence="2 3" key="3">
    <citation type="journal article" date="2019" name="Int. J. Syst. Evol. Microbiol.">
        <title>Nitrosopumilus adriaticus sp. nov. and Nitrosopumilus piranensis sp. nov., two ammonia-oxidizing archaea from the Adriatic Sea and members of the class Nitrososphaeria.</title>
        <authorList>
            <person name="Bayer B."/>
            <person name="Vojvoda J."/>
            <person name="Reinthaler T."/>
            <person name="Reyes C."/>
            <person name="Pinto M."/>
            <person name="Herndl G.J."/>
        </authorList>
    </citation>
    <scope>NUCLEOTIDE SEQUENCE [LARGE SCALE GENOMIC DNA]</scope>
    <source>
        <strain evidence="2 3">D3C</strain>
    </source>
</reference>
<evidence type="ECO:0000256" key="1">
    <source>
        <dbReference type="SAM" id="Phobius"/>
    </source>
</evidence>
<keyword evidence="1" id="KW-0812">Transmembrane</keyword>
<dbReference type="EMBL" id="CP010868">
    <property type="protein sequence ID" value="AJM91605.1"/>
    <property type="molecule type" value="Genomic_DNA"/>
</dbReference>
<proteinExistence type="predicted"/>
<dbReference type="AlphaFoldDB" id="A0A0C5BXE3"/>